<comment type="function">
    <text evidence="6">Catalyzes the thermodynamically favored C-C bond cleavage of (2R,3S)-2-methylisocitrate to yield pyruvate and succinate.</text>
</comment>
<name>A0A7K4FJR7_9ARCH</name>
<dbReference type="InterPro" id="IPR039556">
    <property type="entry name" value="ICL/PEPM"/>
</dbReference>
<dbReference type="PANTHER" id="PTHR42905">
    <property type="entry name" value="PHOSPHOENOLPYRUVATE CARBOXYLASE"/>
    <property type="match status" value="1"/>
</dbReference>
<dbReference type="SUPFAM" id="SSF51621">
    <property type="entry name" value="Phosphoenolpyruvate/pyruvate domain"/>
    <property type="match status" value="1"/>
</dbReference>
<dbReference type="PROSITE" id="PS00161">
    <property type="entry name" value="ISOCITRATE_LYASE"/>
    <property type="match status" value="1"/>
</dbReference>
<dbReference type="InterPro" id="IPR012695">
    <property type="entry name" value="PrpB"/>
</dbReference>
<dbReference type="Proteomes" id="UP000546917">
    <property type="component" value="Unassembled WGS sequence"/>
</dbReference>
<dbReference type="InterPro" id="IPR015813">
    <property type="entry name" value="Pyrv/PenolPyrv_kinase-like_dom"/>
</dbReference>
<dbReference type="InterPro" id="IPR018523">
    <property type="entry name" value="Isocitrate_lyase_ph_CS"/>
</dbReference>
<reference evidence="7 8" key="1">
    <citation type="submission" date="2020-05" db="EMBL/GenBank/DDBJ databases">
        <authorList>
            <person name="Zhang R."/>
        </authorList>
    </citation>
    <scope>NUCLEOTIDE SEQUENCE [LARGE SCALE GENOMIC DNA]</scope>
    <source>
        <strain evidence="7 8">DSM 28986</strain>
    </source>
</reference>
<evidence type="ECO:0000313" key="8">
    <source>
        <dbReference type="Proteomes" id="UP000546917"/>
    </source>
</evidence>
<keyword evidence="5 6" id="KW-0456">Lyase</keyword>
<dbReference type="GO" id="GO:0046872">
    <property type="term" value="F:metal ion binding"/>
    <property type="evidence" value="ECO:0007669"/>
    <property type="project" value="UniProtKB-KW"/>
</dbReference>
<dbReference type="PANTHER" id="PTHR42905:SF5">
    <property type="entry name" value="CARBOXYVINYL-CARBOXYPHOSPHONATE PHOSPHORYLMUTASE, CHLOROPLASTIC"/>
    <property type="match status" value="1"/>
</dbReference>
<evidence type="ECO:0000313" key="7">
    <source>
        <dbReference type="EMBL" id="NOL59290.1"/>
    </source>
</evidence>
<dbReference type="NCBIfam" id="TIGR02317">
    <property type="entry name" value="prpB"/>
    <property type="match status" value="1"/>
</dbReference>
<gene>
    <name evidence="7" type="primary">prpB</name>
    <name evidence="7" type="ORF">HLB00_00355</name>
</gene>
<keyword evidence="4" id="KW-0460">Magnesium</keyword>
<dbReference type="AlphaFoldDB" id="A0A7K4FJR7"/>
<dbReference type="GeneID" id="16024351"/>
<evidence type="ECO:0000256" key="1">
    <source>
        <dbReference type="ARBA" id="ARBA00001946"/>
    </source>
</evidence>
<dbReference type="UniPathway" id="UPA00946"/>
<dbReference type="RefSeq" id="WP_009886226.1">
    <property type="nucleotide sequence ID" value="NZ_CP133600.1"/>
</dbReference>
<evidence type="ECO:0000256" key="6">
    <source>
        <dbReference type="RuleBase" id="RU361121"/>
    </source>
</evidence>
<sequence>MSNLLDNKFLSVPGVYNPFSAMLAERKGFKAVYLSGGGLTASMGLPDLGVITLTELTNMVRGIHEITDIPIIVDADTGFGETLSVYRTVKLLEEAGASAIQIEDQVSPKRCGHLNGKEVISRDNMVEKIRAANAARKNALIIARTDARAVTGMEDALSRAKTYIKEGADIIFPEALTDRDEFKYFADNTDFPLLANMTEFGKTPFIKAGEFQEMGYRIVIFPVTLFRIAAKAMDLALDALKKDGNQEKIIDQMMTRKEQYEVINYDFYQDFDKNISDKPSKANDQ</sequence>
<comment type="caution">
    <text evidence="7">The sequence shown here is derived from an EMBL/GenBank/DDBJ whole genome shotgun (WGS) entry which is preliminary data.</text>
</comment>
<keyword evidence="3" id="KW-0479">Metal-binding</keyword>
<evidence type="ECO:0000256" key="3">
    <source>
        <dbReference type="ARBA" id="ARBA00022723"/>
    </source>
</evidence>
<evidence type="ECO:0000256" key="5">
    <source>
        <dbReference type="ARBA" id="ARBA00023239"/>
    </source>
</evidence>
<comment type="similarity">
    <text evidence="2 6">Belongs to the isocitrate lyase/PEP mutase superfamily. Methylisocitrate lyase family.</text>
</comment>
<evidence type="ECO:0000256" key="4">
    <source>
        <dbReference type="ARBA" id="ARBA00022842"/>
    </source>
</evidence>
<dbReference type="Gene3D" id="3.20.20.60">
    <property type="entry name" value="Phosphoenolpyruvate-binding domains"/>
    <property type="match status" value="1"/>
</dbReference>
<comment type="pathway">
    <text evidence="6">Organic acid metabolism; propanoate degradation.</text>
</comment>
<dbReference type="InterPro" id="IPR040442">
    <property type="entry name" value="Pyrv_kinase-like_dom_sf"/>
</dbReference>
<dbReference type="EMBL" id="JABGBP010000011">
    <property type="protein sequence ID" value="NOL59290.1"/>
    <property type="molecule type" value="Genomic_DNA"/>
</dbReference>
<dbReference type="GO" id="GO:0046421">
    <property type="term" value="F:methylisocitrate lyase activity"/>
    <property type="evidence" value="ECO:0007669"/>
    <property type="project" value="UniProtKB-EC"/>
</dbReference>
<dbReference type="GO" id="GO:0019629">
    <property type="term" value="P:propionate catabolic process, 2-methylcitrate cycle"/>
    <property type="evidence" value="ECO:0007669"/>
    <property type="project" value="InterPro"/>
</dbReference>
<accession>A0A7K4FJR7</accession>
<evidence type="ECO:0000256" key="2">
    <source>
        <dbReference type="ARBA" id="ARBA00009282"/>
    </source>
</evidence>
<dbReference type="FunFam" id="3.20.20.60:FF:000009">
    <property type="entry name" value="2-methylisocitrate lyase"/>
    <property type="match status" value="1"/>
</dbReference>
<dbReference type="GeneID" id="84217719"/>
<comment type="catalytic activity">
    <reaction evidence="6">
        <text>(2S,3R)-3-hydroxybutane-1,2,3-tricarboxylate = pyruvate + succinate</text>
        <dbReference type="Rhea" id="RHEA:16809"/>
        <dbReference type="ChEBI" id="CHEBI:15361"/>
        <dbReference type="ChEBI" id="CHEBI:30031"/>
        <dbReference type="ChEBI" id="CHEBI:57429"/>
        <dbReference type="EC" id="4.1.3.30"/>
    </reaction>
</comment>
<dbReference type="EC" id="4.1.3.30" evidence="6"/>
<comment type="cofactor">
    <cofactor evidence="1">
        <name>Mg(2+)</name>
        <dbReference type="ChEBI" id="CHEBI:18420"/>
    </cofactor>
</comment>
<dbReference type="CDD" id="cd00377">
    <property type="entry name" value="ICL_PEPM"/>
    <property type="match status" value="1"/>
</dbReference>
<proteinExistence type="inferred from homology"/>
<protein>
    <recommendedName>
        <fullName evidence="6">Methylisocitrate lyase</fullName>
        <ecNumber evidence="6">4.1.3.30</ecNumber>
    </recommendedName>
</protein>
<organism evidence="7 8">
    <name type="scientific">Ferroplasma acidiphilum</name>
    <dbReference type="NCBI Taxonomy" id="74969"/>
    <lineage>
        <taxon>Archaea</taxon>
        <taxon>Methanobacteriati</taxon>
        <taxon>Thermoplasmatota</taxon>
        <taxon>Thermoplasmata</taxon>
        <taxon>Thermoplasmatales</taxon>
        <taxon>Ferroplasmaceae</taxon>
        <taxon>Ferroplasma</taxon>
    </lineage>
</organism>
<dbReference type="Pfam" id="PF13714">
    <property type="entry name" value="PEP_mutase"/>
    <property type="match status" value="1"/>
</dbReference>